<feature type="compositionally biased region" description="Gly residues" evidence="1">
    <location>
        <begin position="1"/>
        <end position="11"/>
    </location>
</feature>
<dbReference type="EMBL" id="JAEMGP010000007">
    <property type="protein sequence ID" value="KAG5206176.1"/>
    <property type="molecule type" value="Genomic_DNA"/>
</dbReference>
<comment type="caution">
    <text evidence="2">The sequence shown here is derived from an EMBL/GenBank/DDBJ whole genome shotgun (WGS) entry which is preliminary data.</text>
</comment>
<sequence length="103" mass="10533">MRVGKAGGGSCVPGIELPAGLQEPHHSTHAASSADPRSPEPPLRSAPADVCCERPATVRSPRTRGQKARSSARREGRRLSGGSAAGSALPPFALPVPGPRQVP</sequence>
<feature type="compositionally biased region" description="Pro residues" evidence="1">
    <location>
        <begin position="92"/>
        <end position="103"/>
    </location>
</feature>
<accession>A0A836A4X1</accession>
<feature type="compositionally biased region" description="Basic residues" evidence="1">
    <location>
        <begin position="61"/>
        <end position="71"/>
    </location>
</feature>
<reference evidence="2 3" key="1">
    <citation type="submission" date="2020-12" db="EMBL/GenBank/DDBJ databases">
        <title>De novo assembly of Tibetan sheep genome.</title>
        <authorList>
            <person name="Li X."/>
        </authorList>
    </citation>
    <scope>NUCLEOTIDE SEQUENCE [LARGE SCALE GENOMIC DNA]</scope>
    <source>
        <tissue evidence="2">Heart</tissue>
    </source>
</reference>
<name>A0A836A4X1_SHEEP</name>
<protein>
    <submittedName>
        <fullName evidence="2">Uncharacterized protein</fullName>
    </submittedName>
</protein>
<gene>
    <name evidence="2" type="ORF">JEQ12_017749</name>
</gene>
<evidence type="ECO:0000313" key="2">
    <source>
        <dbReference type="EMBL" id="KAG5206176.1"/>
    </source>
</evidence>
<evidence type="ECO:0000313" key="3">
    <source>
        <dbReference type="Proteomes" id="UP000664991"/>
    </source>
</evidence>
<dbReference type="Proteomes" id="UP000664991">
    <property type="component" value="Unassembled WGS sequence"/>
</dbReference>
<proteinExistence type="predicted"/>
<organism evidence="2 3">
    <name type="scientific">Ovis aries</name>
    <name type="common">Sheep</name>
    <dbReference type="NCBI Taxonomy" id="9940"/>
    <lineage>
        <taxon>Eukaryota</taxon>
        <taxon>Metazoa</taxon>
        <taxon>Chordata</taxon>
        <taxon>Craniata</taxon>
        <taxon>Vertebrata</taxon>
        <taxon>Euteleostomi</taxon>
        <taxon>Mammalia</taxon>
        <taxon>Eutheria</taxon>
        <taxon>Laurasiatheria</taxon>
        <taxon>Artiodactyla</taxon>
        <taxon>Ruminantia</taxon>
        <taxon>Pecora</taxon>
        <taxon>Bovidae</taxon>
        <taxon>Caprinae</taxon>
        <taxon>Ovis</taxon>
    </lineage>
</organism>
<dbReference type="AlphaFoldDB" id="A0A836A4X1"/>
<evidence type="ECO:0000256" key="1">
    <source>
        <dbReference type="SAM" id="MobiDB-lite"/>
    </source>
</evidence>
<feature type="region of interest" description="Disordered" evidence="1">
    <location>
        <begin position="1"/>
        <end position="103"/>
    </location>
</feature>